<dbReference type="SUPFAM" id="SSF52540">
    <property type="entry name" value="P-loop containing nucleoside triphosphate hydrolases"/>
    <property type="match status" value="1"/>
</dbReference>
<evidence type="ECO:0000256" key="2">
    <source>
        <dbReference type="ARBA" id="ARBA00023125"/>
    </source>
</evidence>
<dbReference type="InterPro" id="IPR000792">
    <property type="entry name" value="Tscrpt_reg_LuxR_C"/>
</dbReference>
<dbReference type="EMBL" id="CP116346">
    <property type="protein sequence ID" value="WIT12556.1"/>
    <property type="molecule type" value="Genomic_DNA"/>
</dbReference>
<dbReference type="InterPro" id="IPR059106">
    <property type="entry name" value="WHD_MalT"/>
</dbReference>
<dbReference type="InterPro" id="IPR016032">
    <property type="entry name" value="Sig_transdc_resp-reg_C-effctor"/>
</dbReference>
<dbReference type="KEGG" id="pais:PFX98_02815"/>
<dbReference type="GO" id="GO:0016887">
    <property type="term" value="F:ATP hydrolysis activity"/>
    <property type="evidence" value="ECO:0007669"/>
    <property type="project" value="InterPro"/>
</dbReference>
<evidence type="ECO:0000313" key="6">
    <source>
        <dbReference type="Proteomes" id="UP001177769"/>
    </source>
</evidence>
<dbReference type="InterPro" id="IPR027417">
    <property type="entry name" value="P-loop_NTPase"/>
</dbReference>
<proteinExistence type="predicted"/>
<evidence type="ECO:0000256" key="1">
    <source>
        <dbReference type="ARBA" id="ARBA00023015"/>
    </source>
</evidence>
<feature type="domain" description="HTH luxR-type" evidence="4">
    <location>
        <begin position="805"/>
        <end position="870"/>
    </location>
</feature>
<dbReference type="AlphaFoldDB" id="A0AA95NKI3"/>
<dbReference type="InterPro" id="IPR049945">
    <property type="entry name" value="AAA_22"/>
</dbReference>
<protein>
    <submittedName>
        <fullName evidence="5">LuxR C-terminal-related transcriptional regulator</fullName>
    </submittedName>
</protein>
<reference evidence="5" key="1">
    <citation type="submission" date="2023-01" db="EMBL/GenBank/DDBJ databases">
        <title>Whole genome sequence of Paucibacter sp. S2-9 isolated from pond sediment.</title>
        <authorList>
            <person name="Jung J.Y."/>
        </authorList>
    </citation>
    <scope>NUCLEOTIDE SEQUENCE</scope>
    <source>
        <strain evidence="5">S2-9</strain>
    </source>
</reference>
<keyword evidence="3" id="KW-0804">Transcription</keyword>
<dbReference type="Gene3D" id="1.10.10.10">
    <property type="entry name" value="Winged helix-like DNA-binding domain superfamily/Winged helix DNA-binding domain"/>
    <property type="match status" value="1"/>
</dbReference>
<dbReference type="PANTHER" id="PTHR44688:SF16">
    <property type="entry name" value="DNA-BINDING TRANSCRIPTIONAL ACTIVATOR DEVR_DOSR"/>
    <property type="match status" value="1"/>
</dbReference>
<accession>A0AA95NKI3</accession>
<dbReference type="GO" id="GO:0006355">
    <property type="term" value="P:regulation of DNA-templated transcription"/>
    <property type="evidence" value="ECO:0007669"/>
    <property type="project" value="InterPro"/>
</dbReference>
<gene>
    <name evidence="5" type="ORF">PFX98_02815</name>
</gene>
<dbReference type="PROSITE" id="PS50043">
    <property type="entry name" value="HTH_LUXR_2"/>
    <property type="match status" value="1"/>
</dbReference>
<dbReference type="Pfam" id="PF13401">
    <property type="entry name" value="AAA_22"/>
    <property type="match status" value="1"/>
</dbReference>
<evidence type="ECO:0000259" key="4">
    <source>
        <dbReference type="PROSITE" id="PS50043"/>
    </source>
</evidence>
<organism evidence="5 6">
    <name type="scientific">Paucibacter sediminis</name>
    <dbReference type="NCBI Taxonomy" id="3019553"/>
    <lineage>
        <taxon>Bacteria</taxon>
        <taxon>Pseudomonadati</taxon>
        <taxon>Pseudomonadota</taxon>
        <taxon>Betaproteobacteria</taxon>
        <taxon>Burkholderiales</taxon>
        <taxon>Sphaerotilaceae</taxon>
        <taxon>Roseateles</taxon>
    </lineage>
</organism>
<dbReference type="Gene3D" id="3.40.50.300">
    <property type="entry name" value="P-loop containing nucleotide triphosphate hydrolases"/>
    <property type="match status" value="1"/>
</dbReference>
<dbReference type="GO" id="GO:0003677">
    <property type="term" value="F:DNA binding"/>
    <property type="evidence" value="ECO:0007669"/>
    <property type="project" value="UniProtKB-KW"/>
</dbReference>
<dbReference type="RefSeq" id="WP_285233654.1">
    <property type="nucleotide sequence ID" value="NZ_CP116346.1"/>
</dbReference>
<dbReference type="SUPFAM" id="SSF48452">
    <property type="entry name" value="TPR-like"/>
    <property type="match status" value="1"/>
</dbReference>
<dbReference type="PRINTS" id="PR00038">
    <property type="entry name" value="HTHLUXR"/>
</dbReference>
<keyword evidence="1" id="KW-0805">Transcription regulation</keyword>
<evidence type="ECO:0000256" key="3">
    <source>
        <dbReference type="ARBA" id="ARBA00023163"/>
    </source>
</evidence>
<dbReference type="Gene3D" id="1.25.40.10">
    <property type="entry name" value="Tetratricopeptide repeat domain"/>
    <property type="match status" value="1"/>
</dbReference>
<dbReference type="InterPro" id="IPR036388">
    <property type="entry name" value="WH-like_DNA-bd_sf"/>
</dbReference>
<dbReference type="CDD" id="cd06170">
    <property type="entry name" value="LuxR_C_like"/>
    <property type="match status" value="1"/>
</dbReference>
<dbReference type="InterPro" id="IPR011990">
    <property type="entry name" value="TPR-like_helical_dom_sf"/>
</dbReference>
<name>A0AA95NKI3_9BURK</name>
<dbReference type="Proteomes" id="UP001177769">
    <property type="component" value="Chromosome"/>
</dbReference>
<dbReference type="PANTHER" id="PTHR44688">
    <property type="entry name" value="DNA-BINDING TRANSCRIPTIONAL ACTIVATOR DEVR_DOSR"/>
    <property type="match status" value="1"/>
</dbReference>
<dbReference type="Pfam" id="PF25873">
    <property type="entry name" value="WHD_MalT"/>
    <property type="match status" value="1"/>
</dbReference>
<dbReference type="SUPFAM" id="SSF46894">
    <property type="entry name" value="C-terminal effector domain of the bipartite response regulators"/>
    <property type="match status" value="1"/>
</dbReference>
<dbReference type="SMART" id="SM00421">
    <property type="entry name" value="HTH_LUXR"/>
    <property type="match status" value="1"/>
</dbReference>
<dbReference type="PROSITE" id="PS00622">
    <property type="entry name" value="HTH_LUXR_1"/>
    <property type="match status" value="1"/>
</dbReference>
<dbReference type="Pfam" id="PF00196">
    <property type="entry name" value="GerE"/>
    <property type="match status" value="1"/>
</dbReference>
<evidence type="ECO:0000313" key="5">
    <source>
        <dbReference type="EMBL" id="WIT12556.1"/>
    </source>
</evidence>
<sequence>MVIPASKIRPPRLRGATLLARPALEQMLAQALGEAQAVLLSAPAGFGKTALLARVLEQQPADWARVWVSLEAGDELRQLIECLLSALEPYDPPWRVAPEHLLDLAGRGEALPELVAALANALDACEAPHGVIALDDVQHLASEPVLRFLDLLLQYLSPRWSLAMTARQAPALRLARLRGSGALVEFGEAQLRFSEAESCELLCAAGLGEAAARQLHARSAGWPAGLRLALSGALSGEPRSEASIDRAAFELLTSEVLEGLDPQLRRFLLDTSVLQELDPARCAAVSGEVRPARWLEAIQRQGLFAVLIDEAQPTLRLHDLFRDALRHRLRQERPQDEAALLLRAAAVETDAVRRQGLMLAAGAHQQAAAALLEAAPGIAPQRGGVEILRRLCQQFPADLAASSAELQRVQGMVDWASWESRQAEHHLALAERLFSARGATLQAGRARAHRAITLVALGRLAQAGELVAEPEADIEAAGRDDLETQAALALARTWLALESCHFNAVAPAFAELVKQLERQLEPGLWFATVPPPRQTLCRGISPWLARWAEGALAVVGDQPLPLRGLALLTQAWLQTWQGRLDDARQLLARAEADAQWTGEQAIARHHGLALRAVLALLQGEHEQALAQMRQRLQEHPRGYGDWGMWHSLFLAARISASCADAAGLAERLQRLDALSPVLSDTTPQRLHPLWGLRGSLAWLQGRFAEAEACWREALGDENALDLYGQVAEVRVRLALLLARRQQLAAAASLLLPCLAEAQPGGALFALAALRELAALAWGDALPAAALAQLRAWGEPASPAPAAAAMPAATEGLSAREQEVLALMARGTANKLIARELDLSPHTVKRHVANILTKLGLASRGQAAAWWLTQARD</sequence>
<keyword evidence="6" id="KW-1185">Reference proteome</keyword>
<keyword evidence="2" id="KW-0238">DNA-binding</keyword>